<dbReference type="Gene3D" id="3.40.50.300">
    <property type="entry name" value="P-loop containing nucleotide triphosphate hydrolases"/>
    <property type="match status" value="2"/>
</dbReference>
<evidence type="ECO:0000256" key="2">
    <source>
        <dbReference type="ARBA" id="ARBA00022448"/>
    </source>
</evidence>
<sequence>MSSTPVAALELEGITKSFPGVHALRGVSLTLRAGTVHAICGENGAGKSTLIKIATGAQHADGGVIRIGGEVVDRPNRRQVQARGVRAIFQERQVAPDLSVTENVLLDRLPTRFGRVDWRRARQAAQARLDELDIDIDINAPVRSLSVAQLQMMEIARAVSFDARLIVMDEPTASLSRHELDPLFSVINRLRSAGVAILFISHHLEEVFAVADDVTVMRDGAVVAQGRASEFTTDSVVQAMFGRSVDAERVARHDAEVAAVPRIELRGVSSGRLDNVSVSVAAGEIVAVTGGVGAGVSELAQIAAGGAIPALGAVYVADSSDVMRKVRGRRHALSLGVAFLPADRKRQGLLLDKSVADNIVLGRQANGRSLVFSPMQARTAAASLVPLANVRTANTDVIVGSLSGGNQQKVMIGRWMGVDSRVMVFDEPTAGIDIASKFDIYAELRRLADAGVAVLICSTDFQEVGQVADRVLVMRSGRVVGEVRGELATEHQLLEMEMAQ</sequence>
<keyword evidence="2" id="KW-0813">Transport</keyword>
<dbReference type="Pfam" id="PF00005">
    <property type="entry name" value="ABC_tran"/>
    <property type="match status" value="2"/>
</dbReference>
<dbReference type="EMBL" id="CAEZXM010000021">
    <property type="protein sequence ID" value="CAB4680835.1"/>
    <property type="molecule type" value="Genomic_DNA"/>
</dbReference>
<evidence type="ECO:0000256" key="6">
    <source>
        <dbReference type="ARBA" id="ARBA00022840"/>
    </source>
</evidence>
<dbReference type="SMART" id="SM00382">
    <property type="entry name" value="AAA"/>
    <property type="match status" value="2"/>
</dbReference>
<keyword evidence="8" id="KW-0472">Membrane</keyword>
<dbReference type="PROSITE" id="PS50893">
    <property type="entry name" value="ABC_TRANSPORTER_2"/>
    <property type="match status" value="2"/>
</dbReference>
<keyword evidence="4" id="KW-0677">Repeat</keyword>
<dbReference type="FunFam" id="3.40.50.300:FF:000127">
    <property type="entry name" value="Ribose import ATP-binding protein RbsA"/>
    <property type="match status" value="1"/>
</dbReference>
<evidence type="ECO:0000256" key="5">
    <source>
        <dbReference type="ARBA" id="ARBA00022741"/>
    </source>
</evidence>
<dbReference type="CDD" id="cd03216">
    <property type="entry name" value="ABC_Carb_Monos_I"/>
    <property type="match status" value="1"/>
</dbReference>
<keyword evidence="6" id="KW-0067">ATP-binding</keyword>
<dbReference type="InterPro" id="IPR003593">
    <property type="entry name" value="AAA+_ATPase"/>
</dbReference>
<reference evidence="10" key="1">
    <citation type="submission" date="2020-05" db="EMBL/GenBank/DDBJ databases">
        <authorList>
            <person name="Chiriac C."/>
            <person name="Salcher M."/>
            <person name="Ghai R."/>
            <person name="Kavagutti S V."/>
        </authorList>
    </citation>
    <scope>NUCLEOTIDE SEQUENCE</scope>
</reference>
<comment type="subcellular location">
    <subcellularLocation>
        <location evidence="1">Cell membrane</location>
        <topology evidence="1">Peripheral membrane protein</topology>
    </subcellularLocation>
</comment>
<dbReference type="GO" id="GO:0005524">
    <property type="term" value="F:ATP binding"/>
    <property type="evidence" value="ECO:0007669"/>
    <property type="project" value="UniProtKB-KW"/>
</dbReference>
<keyword evidence="5" id="KW-0547">Nucleotide-binding</keyword>
<dbReference type="SUPFAM" id="SSF52540">
    <property type="entry name" value="P-loop containing nucleoside triphosphate hydrolases"/>
    <property type="match status" value="2"/>
</dbReference>
<name>A0A6J6N7I7_9ZZZZ</name>
<evidence type="ECO:0000313" key="10">
    <source>
        <dbReference type="EMBL" id="CAB4680835.1"/>
    </source>
</evidence>
<dbReference type="PANTHER" id="PTHR43790">
    <property type="entry name" value="CARBOHYDRATE TRANSPORT ATP-BINDING PROTEIN MG119-RELATED"/>
    <property type="match status" value="1"/>
</dbReference>
<dbReference type="InterPro" id="IPR050107">
    <property type="entry name" value="ABC_carbohydrate_import_ATPase"/>
</dbReference>
<proteinExistence type="predicted"/>
<evidence type="ECO:0000256" key="8">
    <source>
        <dbReference type="ARBA" id="ARBA00023136"/>
    </source>
</evidence>
<dbReference type="EMBL" id="CAFAAI010000120">
    <property type="protein sequence ID" value="CAB4797049.1"/>
    <property type="molecule type" value="Genomic_DNA"/>
</dbReference>
<dbReference type="PANTHER" id="PTHR43790:SF9">
    <property type="entry name" value="GALACTOFURANOSE TRANSPORTER ATP-BINDING PROTEIN YTFR"/>
    <property type="match status" value="1"/>
</dbReference>
<organism evidence="10">
    <name type="scientific">freshwater metagenome</name>
    <dbReference type="NCBI Taxonomy" id="449393"/>
    <lineage>
        <taxon>unclassified sequences</taxon>
        <taxon>metagenomes</taxon>
        <taxon>ecological metagenomes</taxon>
    </lineage>
</organism>
<evidence type="ECO:0000256" key="4">
    <source>
        <dbReference type="ARBA" id="ARBA00022737"/>
    </source>
</evidence>
<dbReference type="InterPro" id="IPR017871">
    <property type="entry name" value="ABC_transporter-like_CS"/>
</dbReference>
<dbReference type="CDD" id="cd03215">
    <property type="entry name" value="ABC_Carb_Monos_II"/>
    <property type="match status" value="1"/>
</dbReference>
<keyword evidence="3" id="KW-1003">Cell membrane</keyword>
<keyword evidence="7" id="KW-1278">Translocase</keyword>
<dbReference type="PROSITE" id="PS00211">
    <property type="entry name" value="ABC_TRANSPORTER_1"/>
    <property type="match status" value="1"/>
</dbReference>
<dbReference type="InterPro" id="IPR003439">
    <property type="entry name" value="ABC_transporter-like_ATP-bd"/>
</dbReference>
<dbReference type="GO" id="GO:0016887">
    <property type="term" value="F:ATP hydrolysis activity"/>
    <property type="evidence" value="ECO:0007669"/>
    <property type="project" value="InterPro"/>
</dbReference>
<evidence type="ECO:0000256" key="7">
    <source>
        <dbReference type="ARBA" id="ARBA00022967"/>
    </source>
</evidence>
<dbReference type="AlphaFoldDB" id="A0A6J6N7I7"/>
<evidence type="ECO:0000256" key="1">
    <source>
        <dbReference type="ARBA" id="ARBA00004202"/>
    </source>
</evidence>
<evidence type="ECO:0000259" key="9">
    <source>
        <dbReference type="PROSITE" id="PS50893"/>
    </source>
</evidence>
<feature type="domain" description="ABC transporter" evidence="9">
    <location>
        <begin position="9"/>
        <end position="244"/>
    </location>
</feature>
<evidence type="ECO:0000313" key="11">
    <source>
        <dbReference type="EMBL" id="CAB4797049.1"/>
    </source>
</evidence>
<evidence type="ECO:0000256" key="3">
    <source>
        <dbReference type="ARBA" id="ARBA00022475"/>
    </source>
</evidence>
<accession>A0A6J6N7I7</accession>
<dbReference type="GO" id="GO:0005886">
    <property type="term" value="C:plasma membrane"/>
    <property type="evidence" value="ECO:0007669"/>
    <property type="project" value="UniProtKB-SubCell"/>
</dbReference>
<gene>
    <name evidence="10" type="ORF">UFOPK2366_00199</name>
    <name evidence="11" type="ORF">UFOPK2992_00799</name>
</gene>
<feature type="domain" description="ABC transporter" evidence="9">
    <location>
        <begin position="255"/>
        <end position="498"/>
    </location>
</feature>
<dbReference type="InterPro" id="IPR027417">
    <property type="entry name" value="P-loop_NTPase"/>
</dbReference>
<protein>
    <submittedName>
        <fullName evidence="10">Unannotated protein</fullName>
    </submittedName>
</protein>